<dbReference type="GO" id="GO:0050664">
    <property type="term" value="F:oxidoreductase activity, acting on NAD(P)H, oxygen as acceptor"/>
    <property type="evidence" value="ECO:0007669"/>
    <property type="project" value="TreeGrafter"/>
</dbReference>
<reference evidence="4 5" key="1">
    <citation type="journal article" date="2018" name="Sci. Rep.">
        <title>Characterisation of pathogen-specific regions and novel effector candidates in Fusarium oxysporum f. sp. cepae.</title>
        <authorList>
            <person name="Armitage A.D."/>
            <person name="Taylor A."/>
            <person name="Sobczyk M.K."/>
            <person name="Baxter L."/>
            <person name="Greenfield B.P."/>
            <person name="Bates H.J."/>
            <person name="Wilson F."/>
            <person name="Jackson A.C."/>
            <person name="Ott S."/>
            <person name="Harrison R.J."/>
            <person name="Clarkson J.P."/>
        </authorList>
    </citation>
    <scope>NUCLEOTIDE SEQUENCE [LARGE SCALE GENOMIC DNA]</scope>
    <source>
        <strain evidence="4 5">Fp_A8</strain>
    </source>
</reference>
<comment type="similarity">
    <text evidence="1">Belongs to the short-chain dehydrogenases/reductases (SDR) family.</text>
</comment>
<dbReference type="InterPro" id="IPR002347">
    <property type="entry name" value="SDR_fam"/>
</dbReference>
<evidence type="ECO:0000313" key="4">
    <source>
        <dbReference type="EMBL" id="RKL31395.1"/>
    </source>
</evidence>
<proteinExistence type="inferred from homology"/>
<gene>
    <name evidence="4" type="ORF">BFJ72_g11029</name>
</gene>
<evidence type="ECO:0000256" key="3">
    <source>
        <dbReference type="ARBA" id="ARBA00023002"/>
    </source>
</evidence>
<protein>
    <submittedName>
        <fullName evidence="4">Uncharacterized protein</fullName>
    </submittedName>
</protein>
<sequence>MLPQRRLHRSHKKLNVTRKRGRFTLRTAEQKEIVYIHDDKTAFQHADCNRVVDLAFNPYLGIISLLSHLGNNCAQQRLTWWKVSKTECFDGRLDVFVENSGVSWGDEAFIDSDVGRYHDLMKINTDGVVYCAHAAGRHFRRQKQEGTTINGSKLENFESGSFIATASMSGHIVNIPRR</sequence>
<organism evidence="4 5">
    <name type="scientific">Gibberella intermedia</name>
    <name type="common">Bulb rot disease fungus</name>
    <name type="synonym">Fusarium proliferatum</name>
    <dbReference type="NCBI Taxonomy" id="948311"/>
    <lineage>
        <taxon>Eukaryota</taxon>
        <taxon>Fungi</taxon>
        <taxon>Dikarya</taxon>
        <taxon>Ascomycota</taxon>
        <taxon>Pezizomycotina</taxon>
        <taxon>Sordariomycetes</taxon>
        <taxon>Hypocreomycetidae</taxon>
        <taxon>Hypocreales</taxon>
        <taxon>Nectriaceae</taxon>
        <taxon>Fusarium</taxon>
        <taxon>Fusarium fujikuroi species complex</taxon>
    </lineage>
</organism>
<evidence type="ECO:0000256" key="1">
    <source>
        <dbReference type="ARBA" id="ARBA00006484"/>
    </source>
</evidence>
<dbReference type="EMBL" id="MRDB01000048">
    <property type="protein sequence ID" value="RKL31395.1"/>
    <property type="molecule type" value="Genomic_DNA"/>
</dbReference>
<dbReference type="AlphaFoldDB" id="A0A420SQ30"/>
<dbReference type="Gene3D" id="3.40.50.720">
    <property type="entry name" value="NAD(P)-binding Rossmann-like Domain"/>
    <property type="match status" value="1"/>
</dbReference>
<dbReference type="Pfam" id="PF13561">
    <property type="entry name" value="adh_short_C2"/>
    <property type="match status" value="1"/>
</dbReference>
<keyword evidence="3" id="KW-0560">Oxidoreductase</keyword>
<dbReference type="GO" id="GO:0016616">
    <property type="term" value="F:oxidoreductase activity, acting on the CH-OH group of donors, NAD or NADP as acceptor"/>
    <property type="evidence" value="ECO:0007669"/>
    <property type="project" value="UniProtKB-ARBA"/>
</dbReference>
<comment type="caution">
    <text evidence="4">The sequence shown here is derived from an EMBL/GenBank/DDBJ whole genome shotgun (WGS) entry which is preliminary data.</text>
</comment>
<accession>A0A420SQ30</accession>
<dbReference type="SUPFAM" id="SSF51735">
    <property type="entry name" value="NAD(P)-binding Rossmann-fold domains"/>
    <property type="match status" value="1"/>
</dbReference>
<evidence type="ECO:0000256" key="2">
    <source>
        <dbReference type="ARBA" id="ARBA00022857"/>
    </source>
</evidence>
<name>A0A420SQ30_GIBIN</name>
<evidence type="ECO:0000313" key="5">
    <source>
        <dbReference type="Proteomes" id="UP000283569"/>
    </source>
</evidence>
<dbReference type="PANTHER" id="PTHR43008:SF13">
    <property type="entry name" value="L-XYLULOSE REDUCTASE-RELATED"/>
    <property type="match status" value="1"/>
</dbReference>
<dbReference type="Proteomes" id="UP000283569">
    <property type="component" value="Unassembled WGS sequence"/>
</dbReference>
<keyword evidence="2" id="KW-0521">NADP</keyword>
<dbReference type="PANTHER" id="PTHR43008">
    <property type="entry name" value="BENZIL REDUCTASE"/>
    <property type="match status" value="1"/>
</dbReference>
<dbReference type="InterPro" id="IPR036291">
    <property type="entry name" value="NAD(P)-bd_dom_sf"/>
</dbReference>